<evidence type="ECO:0000256" key="7">
    <source>
        <dbReference type="ARBA" id="ARBA00022927"/>
    </source>
</evidence>
<evidence type="ECO:0000313" key="11">
    <source>
        <dbReference type="EMBL" id="KAK0547973.1"/>
    </source>
</evidence>
<keyword evidence="5" id="KW-0963">Cytoplasm</keyword>
<keyword evidence="6" id="KW-0931">ER-Golgi transport</keyword>
<dbReference type="GO" id="GO:0000139">
    <property type="term" value="C:Golgi membrane"/>
    <property type="evidence" value="ECO:0007669"/>
    <property type="project" value="UniProtKB-SubCell"/>
</dbReference>
<evidence type="ECO:0000256" key="8">
    <source>
        <dbReference type="ARBA" id="ARBA00023034"/>
    </source>
</evidence>
<dbReference type="GO" id="GO:0006891">
    <property type="term" value="P:intra-Golgi vesicle-mediated transport"/>
    <property type="evidence" value="ECO:0007669"/>
    <property type="project" value="TreeGrafter"/>
</dbReference>
<evidence type="ECO:0000256" key="6">
    <source>
        <dbReference type="ARBA" id="ARBA00022892"/>
    </source>
</evidence>
<evidence type="ECO:0000256" key="4">
    <source>
        <dbReference type="ARBA" id="ARBA00022448"/>
    </source>
</evidence>
<reference evidence="11" key="1">
    <citation type="journal article" date="2023" name="PhytoFront">
        <title>Draft Genome Resources of Seven Strains of Tilletia horrida, Causal Agent of Kernel Smut of Rice.</title>
        <authorList>
            <person name="Khanal S."/>
            <person name="Antony Babu S."/>
            <person name="Zhou X.G."/>
        </authorList>
    </citation>
    <scope>NUCLEOTIDE SEQUENCE</scope>
    <source>
        <strain evidence="11">TX6</strain>
    </source>
</reference>
<keyword evidence="9" id="KW-0472">Membrane</keyword>
<keyword evidence="12" id="KW-1185">Reference proteome</keyword>
<accession>A0AAN6JQL9</accession>
<keyword evidence="8" id="KW-0333">Golgi apparatus</keyword>
<evidence type="ECO:0008006" key="13">
    <source>
        <dbReference type="Google" id="ProtNLM"/>
    </source>
</evidence>
<evidence type="ECO:0000256" key="9">
    <source>
        <dbReference type="ARBA" id="ARBA00023136"/>
    </source>
</evidence>
<dbReference type="GO" id="GO:0015031">
    <property type="term" value="P:protein transport"/>
    <property type="evidence" value="ECO:0007669"/>
    <property type="project" value="UniProtKB-KW"/>
</dbReference>
<dbReference type="Proteomes" id="UP001176517">
    <property type="component" value="Unassembled WGS sequence"/>
</dbReference>
<dbReference type="GO" id="GO:0030126">
    <property type="term" value="C:COPI vesicle coat"/>
    <property type="evidence" value="ECO:0007669"/>
    <property type="project" value="TreeGrafter"/>
</dbReference>
<keyword evidence="10" id="KW-0968">Cytoplasmic vesicle</keyword>
<dbReference type="EMBL" id="JAPDMZ010000147">
    <property type="protein sequence ID" value="KAK0547973.1"/>
    <property type="molecule type" value="Genomic_DNA"/>
</dbReference>
<evidence type="ECO:0000256" key="2">
    <source>
        <dbReference type="ARBA" id="ARBA00004347"/>
    </source>
</evidence>
<evidence type="ECO:0000256" key="3">
    <source>
        <dbReference type="ARBA" id="ARBA00008827"/>
    </source>
</evidence>
<keyword evidence="4" id="KW-0813">Transport</keyword>
<dbReference type="InterPro" id="IPR006822">
    <property type="entry name" value="Coatomer_esu"/>
</dbReference>
<evidence type="ECO:0000313" key="12">
    <source>
        <dbReference type="Proteomes" id="UP001176517"/>
    </source>
</evidence>
<comment type="similarity">
    <text evidence="3">Belongs to the COPE family.</text>
</comment>
<dbReference type="PANTHER" id="PTHR10805">
    <property type="entry name" value="COATOMER SUBUNIT EPSILON"/>
    <property type="match status" value="1"/>
</dbReference>
<evidence type="ECO:0000256" key="10">
    <source>
        <dbReference type="ARBA" id="ARBA00023329"/>
    </source>
</evidence>
<comment type="subcellular location">
    <subcellularLocation>
        <location evidence="2">Cytoplasmic vesicle</location>
        <location evidence="2">COPI-coated vesicle membrane</location>
        <topology evidence="2">Peripheral membrane protein</topology>
        <orientation evidence="2">Cytoplasmic side</orientation>
    </subcellularLocation>
    <subcellularLocation>
        <location evidence="1">Golgi apparatus membrane</location>
        <topology evidence="1">Peripheral membrane protein</topology>
        <orientation evidence="1">Cytoplasmic side</orientation>
    </subcellularLocation>
</comment>
<name>A0AAN6JQL9_9BASI</name>
<protein>
    <recommendedName>
        <fullName evidence="13">Coatomer subunit epsilon</fullName>
    </recommendedName>
</protein>
<gene>
    <name evidence="11" type="ORF">OC846_004660</name>
</gene>
<proteinExistence type="inferred from homology"/>
<organism evidence="11 12">
    <name type="scientific">Tilletia horrida</name>
    <dbReference type="NCBI Taxonomy" id="155126"/>
    <lineage>
        <taxon>Eukaryota</taxon>
        <taxon>Fungi</taxon>
        <taxon>Dikarya</taxon>
        <taxon>Basidiomycota</taxon>
        <taxon>Ustilaginomycotina</taxon>
        <taxon>Exobasidiomycetes</taxon>
        <taxon>Tilletiales</taxon>
        <taxon>Tilletiaceae</taxon>
        <taxon>Tilletia</taxon>
    </lineage>
</organism>
<comment type="caution">
    <text evidence="11">The sequence shown here is derived from an EMBL/GenBank/DDBJ whole genome shotgun (WGS) entry which is preliminary data.</text>
</comment>
<dbReference type="GO" id="GO:0005198">
    <property type="term" value="F:structural molecule activity"/>
    <property type="evidence" value="ECO:0007669"/>
    <property type="project" value="InterPro"/>
</dbReference>
<sequence>MTWLGLSTGGRAAQQAYYVYDELAPNPGMAGSENLVSVLIGKAEALAIRAKYAEVDKVLADAASLDLSNPHVLANRAALAGNLSSGRSSDTAKEYLDQLRAVDPSHRHMSDVDDKTQLFERVAASIAAFP</sequence>
<dbReference type="GO" id="GO:0006888">
    <property type="term" value="P:endoplasmic reticulum to Golgi vesicle-mediated transport"/>
    <property type="evidence" value="ECO:0007669"/>
    <property type="project" value="TreeGrafter"/>
</dbReference>
<dbReference type="GO" id="GO:0006890">
    <property type="term" value="P:retrograde vesicle-mediated transport, Golgi to endoplasmic reticulum"/>
    <property type="evidence" value="ECO:0007669"/>
    <property type="project" value="InterPro"/>
</dbReference>
<evidence type="ECO:0000256" key="5">
    <source>
        <dbReference type="ARBA" id="ARBA00022490"/>
    </source>
</evidence>
<evidence type="ECO:0000256" key="1">
    <source>
        <dbReference type="ARBA" id="ARBA00004255"/>
    </source>
</evidence>
<dbReference type="PANTHER" id="PTHR10805:SF0">
    <property type="entry name" value="COATOMER SUBUNIT EPSILON"/>
    <property type="match status" value="1"/>
</dbReference>
<dbReference type="Gene3D" id="1.25.40.10">
    <property type="entry name" value="Tetratricopeptide repeat domain"/>
    <property type="match status" value="1"/>
</dbReference>
<keyword evidence="7" id="KW-0653">Protein transport</keyword>
<dbReference type="AlphaFoldDB" id="A0AAN6JQL9"/>
<dbReference type="InterPro" id="IPR011990">
    <property type="entry name" value="TPR-like_helical_dom_sf"/>
</dbReference>
<dbReference type="Pfam" id="PF04733">
    <property type="entry name" value="Coatomer_E"/>
    <property type="match status" value="1"/>
</dbReference>